<dbReference type="Proteomes" id="UP000237438">
    <property type="component" value="Unassembled WGS sequence"/>
</dbReference>
<evidence type="ECO:0000313" key="3">
    <source>
        <dbReference type="Proteomes" id="UP000237438"/>
    </source>
</evidence>
<feature type="region of interest" description="Disordered" evidence="1">
    <location>
        <begin position="52"/>
        <end position="96"/>
    </location>
</feature>
<reference evidence="2 3" key="1">
    <citation type="submission" date="2017-10" db="EMBL/GenBank/DDBJ databases">
        <title>Development of genomic resources for the powdery mildew, Erysiphe pulchra.</title>
        <authorList>
            <person name="Wadl P.A."/>
            <person name="Mack B.M."/>
            <person name="Moore G."/>
            <person name="Beltz S.B."/>
        </authorList>
    </citation>
    <scope>NUCLEOTIDE SEQUENCE [LARGE SCALE GENOMIC DNA]</scope>
    <source>
        <strain evidence="2">Cflorida</strain>
    </source>
</reference>
<evidence type="ECO:0000313" key="2">
    <source>
        <dbReference type="EMBL" id="POS83365.1"/>
    </source>
</evidence>
<feature type="compositionally biased region" description="Basic and acidic residues" evidence="1">
    <location>
        <begin position="262"/>
        <end position="274"/>
    </location>
</feature>
<dbReference type="AlphaFoldDB" id="A0A2S4PMS4"/>
<feature type="compositionally biased region" description="Low complexity" evidence="1">
    <location>
        <begin position="57"/>
        <end position="96"/>
    </location>
</feature>
<feature type="region of interest" description="Disordered" evidence="1">
    <location>
        <begin position="195"/>
        <end position="297"/>
    </location>
</feature>
<feature type="compositionally biased region" description="Low complexity" evidence="1">
    <location>
        <begin position="324"/>
        <end position="337"/>
    </location>
</feature>
<feature type="compositionally biased region" description="Polar residues" evidence="1">
    <location>
        <begin position="338"/>
        <end position="360"/>
    </location>
</feature>
<name>A0A2S4PMS4_9PEZI</name>
<feature type="region of interest" description="Disordered" evidence="1">
    <location>
        <begin position="384"/>
        <end position="426"/>
    </location>
</feature>
<accession>A0A2S4PMS4</accession>
<organism evidence="2 3">
    <name type="scientific">Erysiphe pulchra</name>
    <dbReference type="NCBI Taxonomy" id="225359"/>
    <lineage>
        <taxon>Eukaryota</taxon>
        <taxon>Fungi</taxon>
        <taxon>Dikarya</taxon>
        <taxon>Ascomycota</taxon>
        <taxon>Pezizomycotina</taxon>
        <taxon>Leotiomycetes</taxon>
        <taxon>Erysiphales</taxon>
        <taxon>Erysiphaceae</taxon>
        <taxon>Erysiphe</taxon>
    </lineage>
</organism>
<feature type="compositionally biased region" description="Low complexity" evidence="1">
    <location>
        <begin position="215"/>
        <end position="229"/>
    </location>
</feature>
<proteinExistence type="predicted"/>
<keyword evidence="3" id="KW-1185">Reference proteome</keyword>
<evidence type="ECO:0000256" key="1">
    <source>
        <dbReference type="SAM" id="MobiDB-lite"/>
    </source>
</evidence>
<gene>
    <name evidence="2" type="ORF">EPUL_006645</name>
</gene>
<feature type="compositionally biased region" description="Low complexity" evidence="1">
    <location>
        <begin position="388"/>
        <end position="426"/>
    </location>
</feature>
<feature type="compositionally biased region" description="Polar residues" evidence="1">
    <location>
        <begin position="282"/>
        <end position="297"/>
    </location>
</feature>
<feature type="region of interest" description="Disordered" evidence="1">
    <location>
        <begin position="324"/>
        <end position="360"/>
    </location>
</feature>
<comment type="caution">
    <text evidence="2">The sequence shown here is derived from an EMBL/GenBank/DDBJ whole genome shotgun (WGS) entry which is preliminary data.</text>
</comment>
<dbReference type="OrthoDB" id="5417386at2759"/>
<dbReference type="EMBL" id="PEDP01001655">
    <property type="protein sequence ID" value="POS83365.1"/>
    <property type="molecule type" value="Genomic_DNA"/>
</dbReference>
<protein>
    <submittedName>
        <fullName evidence="2">Uncharacterized protein</fullName>
    </submittedName>
</protein>
<sequence length="624" mass="68645">MDSETSTRNGLYDMTEFLTKFSSASNSVNESSGDSEKRNIRHSALKIFTRYRRHKSVSSGTSNVSDTSSSIRKGPSVRSNSASCASSDRNNLTSFRPFERRSPRSFTSELGTVTVLKPVSEFTEPFRASYNPLRDSTQSGSSLGRELQKKAQTFSYIEASSSREFENKCNSPLKSSQEIDVPAVTNTLSNAEQCSLVPNEKWPRQDSPTTESLRSRCSSSRISNSAYSRAYHSEVSTSRGTSPDLYPPRTSSKYYYPYNNERSAHVEKRADPSHDVLATTPPKKQTQPSSTSPLVFTTGTAKLARTFSSAGIEKPCIVRCSSPSLNPGSSSSGKSSSVHTSRPTTPASTQLRNEDSQSSLEYKGTIHEASWIAPVRLGRTNTGGIRESSGYRCLSRSSGLRSSSNSPIPTLSIRQSVSSVSTSPVSSQPISISRVMIVANVAPDFEQHNDPALITINQGNSKKLSSVPAIAIATPLNYASSDSEDSETAPRYSFRKQHSMNSLRSIDPFSCHPRSVHRSENINNGALSARELDLNTRLSKMERDNAMLISALDDIVKKFSASGICDASSSRYEERDERKLRVKESKQALRKKSTWCGEEVLEESLSEASVVEEEKRTVFNRVKF</sequence>